<evidence type="ECO:0000313" key="2">
    <source>
        <dbReference type="Proteomes" id="UP000814128"/>
    </source>
</evidence>
<proteinExistence type="predicted"/>
<gene>
    <name evidence="1" type="ORF">K488DRAFT_81454</name>
</gene>
<protein>
    <submittedName>
        <fullName evidence="1">Winged helix DNA-binding domain-containing protein</fullName>
    </submittedName>
</protein>
<name>A0ACB8R011_9AGAM</name>
<dbReference type="EMBL" id="MU273465">
    <property type="protein sequence ID" value="KAI0037232.1"/>
    <property type="molecule type" value="Genomic_DNA"/>
</dbReference>
<evidence type="ECO:0000313" key="1">
    <source>
        <dbReference type="EMBL" id="KAI0037232.1"/>
    </source>
</evidence>
<keyword evidence="2" id="KW-1185">Reference proteome</keyword>
<keyword evidence="1" id="KW-0238">DNA-binding</keyword>
<sequence>MHRRGGAGLAGLERLQQSQRSFATLSSQLSRAQIDNLHAELAHFRAALTHFATNHRADIRRDPTFRRAFTQMCAQLGVDPLAGPRKGGWWEDALGLGDWQAELAVQIVDVCVSTRERNGGLIDMTDLVRLVSRMRGVDGGAITEDDVVRSLKALRPLGAGYEVVDFGDGRKMVRSVAKELDADQMAVLAISQAHGGRVDAQMLVEQRGWTPERARAVLNIMLLKDGTCWLDDQDGPNGDGVAYWVPATMQWGE</sequence>
<reference evidence="1" key="1">
    <citation type="submission" date="2021-02" db="EMBL/GenBank/DDBJ databases">
        <authorList>
            <consortium name="DOE Joint Genome Institute"/>
            <person name="Ahrendt S."/>
            <person name="Looney B.P."/>
            <person name="Miyauchi S."/>
            <person name="Morin E."/>
            <person name="Drula E."/>
            <person name="Courty P.E."/>
            <person name="Chicoki N."/>
            <person name="Fauchery L."/>
            <person name="Kohler A."/>
            <person name="Kuo A."/>
            <person name="Labutti K."/>
            <person name="Pangilinan J."/>
            <person name="Lipzen A."/>
            <person name="Riley R."/>
            <person name="Andreopoulos W."/>
            <person name="He G."/>
            <person name="Johnson J."/>
            <person name="Barry K.W."/>
            <person name="Grigoriev I.V."/>
            <person name="Nagy L."/>
            <person name="Hibbett D."/>
            <person name="Henrissat B."/>
            <person name="Matheny P.B."/>
            <person name="Labbe J."/>
            <person name="Martin F."/>
        </authorList>
    </citation>
    <scope>NUCLEOTIDE SEQUENCE</scope>
    <source>
        <strain evidence="1">EC-137</strain>
    </source>
</reference>
<comment type="caution">
    <text evidence="1">The sequence shown here is derived from an EMBL/GenBank/DDBJ whole genome shotgun (WGS) entry which is preliminary data.</text>
</comment>
<dbReference type="Proteomes" id="UP000814128">
    <property type="component" value="Unassembled WGS sequence"/>
</dbReference>
<organism evidence="1 2">
    <name type="scientific">Vararia minispora EC-137</name>
    <dbReference type="NCBI Taxonomy" id="1314806"/>
    <lineage>
        <taxon>Eukaryota</taxon>
        <taxon>Fungi</taxon>
        <taxon>Dikarya</taxon>
        <taxon>Basidiomycota</taxon>
        <taxon>Agaricomycotina</taxon>
        <taxon>Agaricomycetes</taxon>
        <taxon>Russulales</taxon>
        <taxon>Lachnocladiaceae</taxon>
        <taxon>Vararia</taxon>
    </lineage>
</organism>
<accession>A0ACB8R011</accession>
<reference evidence="1" key="2">
    <citation type="journal article" date="2022" name="New Phytol.">
        <title>Evolutionary transition to the ectomycorrhizal habit in the genomes of a hyperdiverse lineage of mushroom-forming fungi.</title>
        <authorList>
            <person name="Looney B."/>
            <person name="Miyauchi S."/>
            <person name="Morin E."/>
            <person name="Drula E."/>
            <person name="Courty P.E."/>
            <person name="Kohler A."/>
            <person name="Kuo A."/>
            <person name="LaButti K."/>
            <person name="Pangilinan J."/>
            <person name="Lipzen A."/>
            <person name="Riley R."/>
            <person name="Andreopoulos W."/>
            <person name="He G."/>
            <person name="Johnson J."/>
            <person name="Nolan M."/>
            <person name="Tritt A."/>
            <person name="Barry K.W."/>
            <person name="Grigoriev I.V."/>
            <person name="Nagy L.G."/>
            <person name="Hibbett D."/>
            <person name="Henrissat B."/>
            <person name="Matheny P.B."/>
            <person name="Labbe J."/>
            <person name="Martin F.M."/>
        </authorList>
    </citation>
    <scope>NUCLEOTIDE SEQUENCE</scope>
    <source>
        <strain evidence="1">EC-137</strain>
    </source>
</reference>